<dbReference type="CDD" id="cd14686">
    <property type="entry name" value="bZIP"/>
    <property type="match status" value="1"/>
</dbReference>
<feature type="region of interest" description="Disordered" evidence="1">
    <location>
        <begin position="1"/>
        <end position="43"/>
    </location>
</feature>
<organism evidence="3 4">
    <name type="scientific">Beauveria asiatica</name>
    <dbReference type="NCBI Taxonomy" id="1069075"/>
    <lineage>
        <taxon>Eukaryota</taxon>
        <taxon>Fungi</taxon>
        <taxon>Dikarya</taxon>
        <taxon>Ascomycota</taxon>
        <taxon>Pezizomycotina</taxon>
        <taxon>Sordariomycetes</taxon>
        <taxon>Hypocreomycetidae</taxon>
        <taxon>Hypocreales</taxon>
        <taxon>Cordycipitaceae</taxon>
        <taxon>Beauveria</taxon>
    </lineage>
</organism>
<proteinExistence type="predicted"/>
<dbReference type="PROSITE" id="PS00036">
    <property type="entry name" value="BZIP_BASIC"/>
    <property type="match status" value="1"/>
</dbReference>
<evidence type="ECO:0000313" key="3">
    <source>
        <dbReference type="EMBL" id="KAK8150615.1"/>
    </source>
</evidence>
<comment type="caution">
    <text evidence="3">The sequence shown here is derived from an EMBL/GenBank/DDBJ whole genome shotgun (WGS) entry which is preliminary data.</text>
</comment>
<dbReference type="EMBL" id="JAAHCF010000011">
    <property type="protein sequence ID" value="KAK8150615.1"/>
    <property type="molecule type" value="Genomic_DNA"/>
</dbReference>
<evidence type="ECO:0000313" key="4">
    <source>
        <dbReference type="Proteomes" id="UP001397290"/>
    </source>
</evidence>
<reference evidence="3 4" key="1">
    <citation type="submission" date="2020-02" db="EMBL/GenBank/DDBJ databases">
        <title>Comparative genomics of the hypocrealean fungal genus Beauvera.</title>
        <authorList>
            <person name="Showalter D.N."/>
            <person name="Bushley K.E."/>
            <person name="Rehner S.A."/>
        </authorList>
    </citation>
    <scope>NUCLEOTIDE SEQUENCE [LARGE SCALE GENOMIC DNA]</scope>
    <source>
        <strain evidence="3 4">ARSEF4384</strain>
    </source>
</reference>
<evidence type="ECO:0000256" key="1">
    <source>
        <dbReference type="SAM" id="MobiDB-lite"/>
    </source>
</evidence>
<protein>
    <recommendedName>
        <fullName evidence="2">BZIP domain-containing protein</fullName>
    </recommendedName>
</protein>
<sequence>MSHLDIEPDKVASRRESNRIAQQRHRQRTKMHEADLKAQSEAVRAEKEAAESKLFSLRQSREDAEQCIRHMVATWEELRVALQSSHLYQVTALCAKALSFQKHSGVQMELPIPVVPETQIDLSSSVAAARRPIPMAPVVPGPHMARDRQIGWPILVAPERPLDWPIPMTAVAPEISWSTPAAPEQLFGYRKYGN</sequence>
<dbReference type="AlphaFoldDB" id="A0AAW0S8S9"/>
<evidence type="ECO:0000259" key="2">
    <source>
        <dbReference type="PROSITE" id="PS00036"/>
    </source>
</evidence>
<name>A0AAW0S8S9_9HYPO</name>
<dbReference type="Proteomes" id="UP001397290">
    <property type="component" value="Unassembled WGS sequence"/>
</dbReference>
<accession>A0AAW0S8S9</accession>
<feature type="compositionally biased region" description="Basic and acidic residues" evidence="1">
    <location>
        <begin position="1"/>
        <end position="18"/>
    </location>
</feature>
<feature type="compositionally biased region" description="Basic and acidic residues" evidence="1">
    <location>
        <begin position="30"/>
        <end position="43"/>
    </location>
</feature>
<keyword evidence="4" id="KW-1185">Reference proteome</keyword>
<gene>
    <name evidence="3" type="ORF">G3M48_000488</name>
</gene>
<dbReference type="InterPro" id="IPR004827">
    <property type="entry name" value="bZIP"/>
</dbReference>
<dbReference type="GO" id="GO:0003700">
    <property type="term" value="F:DNA-binding transcription factor activity"/>
    <property type="evidence" value="ECO:0007669"/>
    <property type="project" value="InterPro"/>
</dbReference>
<feature type="domain" description="BZIP" evidence="2">
    <location>
        <begin position="14"/>
        <end position="28"/>
    </location>
</feature>